<dbReference type="GO" id="GO:0000972">
    <property type="term" value="P:transcription-dependent tethering of RNA polymerase II gene DNA at nuclear periphery"/>
    <property type="evidence" value="ECO:0007669"/>
    <property type="project" value="TreeGrafter"/>
</dbReference>
<dbReference type="GO" id="GO:0006606">
    <property type="term" value="P:protein import into nucleus"/>
    <property type="evidence" value="ECO:0007669"/>
    <property type="project" value="TreeGrafter"/>
</dbReference>
<dbReference type="Proteomes" id="UP001153069">
    <property type="component" value="Unassembled WGS sequence"/>
</dbReference>
<dbReference type="Gene3D" id="1.20.120.1880">
    <property type="entry name" value="Nucleoporin, helical C-terminal domain"/>
    <property type="match status" value="1"/>
</dbReference>
<evidence type="ECO:0000256" key="5">
    <source>
        <dbReference type="SAM" id="MobiDB-lite"/>
    </source>
</evidence>
<dbReference type="InterPro" id="IPR007187">
    <property type="entry name" value="Nucleoporin_Nup133/Nup155_C"/>
</dbReference>
<dbReference type="InterPro" id="IPR042538">
    <property type="entry name" value="Nucleoporin_Nup155_C_3"/>
</dbReference>
<feature type="compositionally biased region" description="Polar residues" evidence="5">
    <location>
        <begin position="90"/>
        <end position="101"/>
    </location>
</feature>
<evidence type="ECO:0000256" key="3">
    <source>
        <dbReference type="ARBA" id="ARBA00022448"/>
    </source>
</evidence>
<evidence type="ECO:0000313" key="8">
    <source>
        <dbReference type="EMBL" id="CAB9503985.1"/>
    </source>
</evidence>
<feature type="region of interest" description="Disordered" evidence="5">
    <location>
        <begin position="810"/>
        <end position="831"/>
    </location>
</feature>
<dbReference type="EMBL" id="CAICTM010000181">
    <property type="protein sequence ID" value="CAB9503985.1"/>
    <property type="molecule type" value="Genomic_DNA"/>
</dbReference>
<dbReference type="PANTHER" id="PTHR10350:SF6">
    <property type="entry name" value="NUCLEAR PORE COMPLEX PROTEIN NUP155"/>
    <property type="match status" value="1"/>
</dbReference>
<comment type="similarity">
    <text evidence="2">Belongs to the non-repetitive/WGA-negative nucleoporin family.</text>
</comment>
<evidence type="ECO:0000313" key="9">
    <source>
        <dbReference type="Proteomes" id="UP001153069"/>
    </source>
</evidence>
<organism evidence="8 9">
    <name type="scientific">Seminavis robusta</name>
    <dbReference type="NCBI Taxonomy" id="568900"/>
    <lineage>
        <taxon>Eukaryota</taxon>
        <taxon>Sar</taxon>
        <taxon>Stramenopiles</taxon>
        <taxon>Ochrophyta</taxon>
        <taxon>Bacillariophyta</taxon>
        <taxon>Bacillariophyceae</taxon>
        <taxon>Bacillariophycidae</taxon>
        <taxon>Naviculales</taxon>
        <taxon>Naviculaceae</taxon>
        <taxon>Seminavis</taxon>
    </lineage>
</organism>
<evidence type="ECO:0000259" key="7">
    <source>
        <dbReference type="Pfam" id="PF08801"/>
    </source>
</evidence>
<accession>A0A9N8DL29</accession>
<dbReference type="GO" id="GO:0017056">
    <property type="term" value="F:structural constituent of nuclear pore"/>
    <property type="evidence" value="ECO:0007669"/>
    <property type="project" value="InterPro"/>
</dbReference>
<feature type="domain" description="Nucleoporin Nup133/Nup155-like N-terminal" evidence="7">
    <location>
        <begin position="116"/>
        <end position="278"/>
    </location>
</feature>
<comment type="caution">
    <text evidence="8">The sequence shown here is derived from an EMBL/GenBank/DDBJ whole genome shotgun (WGS) entry which is preliminary data.</text>
</comment>
<evidence type="ECO:0000259" key="6">
    <source>
        <dbReference type="Pfam" id="PF03177"/>
    </source>
</evidence>
<keyword evidence="3" id="KW-0813">Transport</keyword>
<dbReference type="GO" id="GO:0006405">
    <property type="term" value="P:RNA export from nucleus"/>
    <property type="evidence" value="ECO:0007669"/>
    <property type="project" value="TreeGrafter"/>
</dbReference>
<dbReference type="GO" id="GO:0036228">
    <property type="term" value="P:protein localization to nuclear inner membrane"/>
    <property type="evidence" value="ECO:0007669"/>
    <property type="project" value="TreeGrafter"/>
</dbReference>
<feature type="region of interest" description="Disordered" evidence="5">
    <location>
        <begin position="726"/>
        <end position="745"/>
    </location>
</feature>
<feature type="domain" description="Nucleoporin Nup133/Nup155-like N-terminal" evidence="7">
    <location>
        <begin position="343"/>
        <end position="557"/>
    </location>
</feature>
<sequence length="1811" mass="198516">MMKSLPILSDYWKDDFQPLQDAGKDVLAALREDENADDADLFGRIRATDTGGHQYFASADNAQTSTPPIATVGLLAPGIPVATTNAIVPGLTTSPLGSTPSPRQPPTVTLHHERSEPLPALMAQQLQNVRTASLMGLLPEAELAWMTVDDKLFVWPCADSASGDGPAFCSFTVPNGQCVLSVGIVRPKRGVFRPSVKWCLVVTTADEAILCALAEPSDNDSQWTNNGEALMHRNGSLRLVPTLFNVPTDRVRMLSVCGTSDGRIFLGGEDGCLYEMTYEIPINNHSGGSFNATRANTVDQQLEQFYDHGEIIPPTIKDESKKMLNNWALANGKRALSAILPGRSSSGQRPRKCRKLNHSKQIPASVSALVPEFLTKATSLVLGAGKSPSKGGSIVKMLVCEERSCLYTLGSKGWICAFSLKSKDQNNPAKLLAVMNTPEVARLYLDAVARQRINPPSSEIAFGSSAPHGVGGMDGARQILSLSKLGESAANVLVPISLHVVPQKESSKITLIAVTRGGLRYYISSLSSHALNSGPPRSTALTMATGKLTLCHIRAPPPLVPSDRSQDMVIAMDGDQRLAMGGFVPRVGLSGKLPNVDASFWGDGSTVLAIRKTKNQQSRSHQGTPEDSFGDQVVAMSSDFVLRKSTTTTGGIIKTVPAGGVSETLSLPLGQRPSADDSGASLPGGIVSDIAQLAPLDSHVLKLALHSRTPTDTELSVGLVPEFVPGESRASRSSKKAQDAKQSGEVALRRNVSLTSSALMVAMNVIPSLILSRPLRSTIPFQNTISGATQLSRAVPRRFRISNRRGVGGFSLSSADMPSREKPSSSQLKSPRLNPWLLQPAVAPLNQLSIQHLLPKKQMVVMNAGGLHYFQFSSVLSAFEKALRSAGENVETDECVSSFFKGYGYAEGFAMCAVLASGMGGLSLAANNDLKLLAERAALFRMNKSSLKNVVAGDVGFIPESAPGMDQLLPSGYSFEPSSLLCGINKVVARLLRPVWHKPLVVVTEGRTVVLEWSSTRRLTPAKVEFLLDGHTLSQIQNDVNAMAELMKRWFSETIEFVPGVLTKQSHVMDIEEDGTLQTLAMTEAQSRQSQLWQNTNNAQLPDKEKDRIARLTEQRKLHSLYRLVSRSNQLLRLFSLLVRAHETRGLPEVEWGYLHGLTVSQLALSRDGQDRIDKLVNQLIVADEVSQEQLVPSNEADNLAAEFSTQSYLFFSPGSYYAYLGLSFGRRAKAQHPTSPLYTELTVKAAKHFYEASKHWHNSALVCGHSLHTKEQDGYVVVVQSAQAGGSPVAKAAAMLASLRQVDALVDVCLQTAKNFTASNGGRRDRHVKRKLAWESELYHHKRPEATNGSTPKVLGKNVTSKDAITTCRSLIFYHITMALKNPGDYALGVQMLSRCASETDKEFLHELFGVVAESGHSETLIKVRSNALEEWLSLNNRDLLYSYYTEFGRLSEAGNIAFQDGTDNTKPTPLAKRLESLTRAFGAYESAAGSQGNRGNFYHVQNEFTQKRDQARDWFDMGKLQSRILEELSRQTTEQFDEREELSFNLVDASRLFDVASKHGLSHICVLLMAQCGSDDNIHVLTMWRNVFCGWIFVIATRNEDLRQWLIQFHAEYSKDPLVELVTGTSESTIPLFEEGKWAQILEQKMISLGREVLTAGAAKYVPVESLLRELEELRLKYGEVALEGAVRLDPGWSLQIFLEIGVPYVDVLRGWEALHAQERNALRLTAAGGDGAHYLDRYRGILVVLEIWLTKAAADQRSKEELSRAVFSSNLYESIRTWKHELERAGVSNLQHSLEEVEKEIRMMDPRY</sequence>
<dbReference type="PANTHER" id="PTHR10350">
    <property type="entry name" value="NUCLEAR PORE COMPLEX PROTEIN NUP155"/>
    <property type="match status" value="1"/>
</dbReference>
<dbReference type="GO" id="GO:0044611">
    <property type="term" value="C:nuclear pore inner ring"/>
    <property type="evidence" value="ECO:0007669"/>
    <property type="project" value="TreeGrafter"/>
</dbReference>
<reference evidence="8" key="1">
    <citation type="submission" date="2020-06" db="EMBL/GenBank/DDBJ databases">
        <authorList>
            <consortium name="Plant Systems Biology data submission"/>
        </authorList>
    </citation>
    <scope>NUCLEOTIDE SEQUENCE</scope>
    <source>
        <strain evidence="8">D6</strain>
    </source>
</reference>
<dbReference type="Pfam" id="PF03177">
    <property type="entry name" value="Nucleoporin_C"/>
    <property type="match status" value="1"/>
</dbReference>
<dbReference type="Gene3D" id="1.20.58.1780">
    <property type="match status" value="1"/>
</dbReference>
<dbReference type="InterPro" id="IPR014908">
    <property type="entry name" value="Nucleoporin_Nup133/Nup155_N"/>
</dbReference>
<keyword evidence="4" id="KW-0539">Nucleus</keyword>
<name>A0A9N8DL29_9STRA</name>
<dbReference type="Pfam" id="PF08801">
    <property type="entry name" value="Nucleoporin_N"/>
    <property type="match status" value="2"/>
</dbReference>
<dbReference type="OrthoDB" id="338970at2759"/>
<keyword evidence="9" id="KW-1185">Reference proteome</keyword>
<feature type="region of interest" description="Disordered" evidence="5">
    <location>
        <begin position="90"/>
        <end position="113"/>
    </location>
</feature>
<feature type="domain" description="Nucleoporin Nup133/Nup155-like C-terminal" evidence="6">
    <location>
        <begin position="1393"/>
        <end position="1720"/>
    </location>
</feature>
<gene>
    <name evidence="8" type="ORF">SEMRO_182_G079370.1</name>
</gene>
<dbReference type="InterPro" id="IPR004870">
    <property type="entry name" value="Nucleoporin_Nup155"/>
</dbReference>
<evidence type="ECO:0000256" key="4">
    <source>
        <dbReference type="ARBA" id="ARBA00023242"/>
    </source>
</evidence>
<proteinExistence type="inferred from homology"/>
<evidence type="ECO:0000256" key="2">
    <source>
        <dbReference type="ARBA" id="ARBA00007373"/>
    </source>
</evidence>
<comment type="subcellular location">
    <subcellularLocation>
        <location evidence="1">Nucleus</location>
    </subcellularLocation>
</comment>
<evidence type="ECO:0000256" key="1">
    <source>
        <dbReference type="ARBA" id="ARBA00004123"/>
    </source>
</evidence>
<protein>
    <submittedName>
        <fullName evidence="8">Pore complex protein NUP155</fullName>
    </submittedName>
</protein>